<dbReference type="CDD" id="cd00209">
    <property type="entry name" value="DHFR"/>
    <property type="match status" value="1"/>
</dbReference>
<dbReference type="GO" id="GO:0006730">
    <property type="term" value="P:one-carbon metabolic process"/>
    <property type="evidence" value="ECO:0007669"/>
    <property type="project" value="UniProtKB-KW"/>
</dbReference>
<dbReference type="InterPro" id="IPR024072">
    <property type="entry name" value="DHFR-like_dom_sf"/>
</dbReference>
<dbReference type="GO" id="GO:0004146">
    <property type="term" value="F:dihydrofolate reductase activity"/>
    <property type="evidence" value="ECO:0007669"/>
    <property type="project" value="UniProtKB-EC"/>
</dbReference>
<comment type="function">
    <text evidence="7">Key enzyme in folate metabolism. Catalyzes an essential reaction for de novo glycine and purine synthesis, and for DNA precursor synthesis.</text>
</comment>
<dbReference type="PANTHER" id="PTHR48069">
    <property type="entry name" value="DIHYDROFOLATE REDUCTASE"/>
    <property type="match status" value="1"/>
</dbReference>
<dbReference type="EMBL" id="PFRH01000084">
    <property type="protein sequence ID" value="PJC52504.1"/>
    <property type="molecule type" value="Genomic_DNA"/>
</dbReference>
<evidence type="ECO:0000256" key="1">
    <source>
        <dbReference type="ARBA" id="ARBA00004903"/>
    </source>
</evidence>
<comment type="pathway">
    <text evidence="1 7">Cofactor biosynthesis; tetrahydrofolate biosynthesis; 5,6,7,8-tetrahydrofolate from 7,8-dihydrofolate: step 1/1.</text>
</comment>
<dbReference type="Proteomes" id="UP000231456">
    <property type="component" value="Unassembled WGS sequence"/>
</dbReference>
<dbReference type="PANTHER" id="PTHR48069:SF3">
    <property type="entry name" value="DIHYDROFOLATE REDUCTASE"/>
    <property type="match status" value="1"/>
</dbReference>
<dbReference type="GO" id="GO:0046655">
    <property type="term" value="P:folic acid metabolic process"/>
    <property type="evidence" value="ECO:0007669"/>
    <property type="project" value="TreeGrafter"/>
</dbReference>
<dbReference type="GO" id="GO:0046452">
    <property type="term" value="P:dihydrofolate metabolic process"/>
    <property type="evidence" value="ECO:0007669"/>
    <property type="project" value="TreeGrafter"/>
</dbReference>
<dbReference type="EC" id="1.5.1.3" evidence="3 7"/>
<dbReference type="InterPro" id="IPR001796">
    <property type="entry name" value="DHFR_dom"/>
</dbReference>
<dbReference type="Gene3D" id="3.40.430.10">
    <property type="entry name" value="Dihydrofolate Reductase, subunit A"/>
    <property type="match status" value="1"/>
</dbReference>
<dbReference type="AlphaFoldDB" id="A0A2M8F9T6"/>
<dbReference type="PRINTS" id="PR00070">
    <property type="entry name" value="DHFR"/>
</dbReference>
<evidence type="ECO:0000256" key="6">
    <source>
        <dbReference type="ARBA" id="ARBA00023002"/>
    </source>
</evidence>
<gene>
    <name evidence="9" type="ORF">CO030_02550</name>
</gene>
<reference evidence="10" key="1">
    <citation type="submission" date="2017-09" db="EMBL/GenBank/DDBJ databases">
        <title>Depth-based differentiation of microbial function through sediment-hosted aquifers and enrichment of novel symbionts in the deep terrestrial subsurface.</title>
        <authorList>
            <person name="Probst A.J."/>
            <person name="Ladd B."/>
            <person name="Jarett J.K."/>
            <person name="Geller-Mcgrath D.E."/>
            <person name="Sieber C.M.K."/>
            <person name="Emerson J.B."/>
            <person name="Anantharaman K."/>
            <person name="Thomas B.C."/>
            <person name="Malmstrom R."/>
            <person name="Stieglmeier M."/>
            <person name="Klingl A."/>
            <person name="Woyke T."/>
            <person name="Ryan C.M."/>
            <person name="Banfield J.F."/>
        </authorList>
    </citation>
    <scope>NUCLEOTIDE SEQUENCE [LARGE SCALE GENOMIC DNA]</scope>
</reference>
<name>A0A2M8F9T6_9BACT</name>
<dbReference type="PROSITE" id="PS51330">
    <property type="entry name" value="DHFR_2"/>
    <property type="match status" value="1"/>
</dbReference>
<proteinExistence type="inferred from homology"/>
<keyword evidence="9" id="KW-0418">Kinase</keyword>
<comment type="catalytic activity">
    <reaction evidence="7">
        <text>(6S)-5,6,7,8-tetrahydrofolate + NADP(+) = 7,8-dihydrofolate + NADPH + H(+)</text>
        <dbReference type="Rhea" id="RHEA:15009"/>
        <dbReference type="ChEBI" id="CHEBI:15378"/>
        <dbReference type="ChEBI" id="CHEBI:57451"/>
        <dbReference type="ChEBI" id="CHEBI:57453"/>
        <dbReference type="ChEBI" id="CHEBI:57783"/>
        <dbReference type="ChEBI" id="CHEBI:58349"/>
        <dbReference type="EC" id="1.5.1.3"/>
    </reaction>
</comment>
<keyword evidence="4 7" id="KW-0554">One-carbon metabolism</keyword>
<evidence type="ECO:0000259" key="8">
    <source>
        <dbReference type="PROSITE" id="PS51330"/>
    </source>
</evidence>
<protein>
    <recommendedName>
        <fullName evidence="3 7">Dihydrofolate reductase</fullName>
        <ecNumber evidence="3 7">1.5.1.3</ecNumber>
    </recommendedName>
</protein>
<comment type="similarity">
    <text evidence="2 7">Belongs to the dihydrofolate reductase family.</text>
</comment>
<dbReference type="InterPro" id="IPR012259">
    <property type="entry name" value="DHFR"/>
</dbReference>
<accession>A0A2M8F9T6</accession>
<dbReference type="Pfam" id="PF00186">
    <property type="entry name" value="DHFR_1"/>
    <property type="match status" value="1"/>
</dbReference>
<evidence type="ECO:0000256" key="2">
    <source>
        <dbReference type="ARBA" id="ARBA00009539"/>
    </source>
</evidence>
<dbReference type="GO" id="GO:0046654">
    <property type="term" value="P:tetrahydrofolate biosynthetic process"/>
    <property type="evidence" value="ECO:0007669"/>
    <property type="project" value="UniProtKB-UniPathway"/>
</dbReference>
<keyword evidence="5 7" id="KW-0521">NADP</keyword>
<sequence length="160" mass="18453">MITLVAAISKNNCIGVKGDLPWHIPEDMKRMREITRKKVLIMGRNTWESIPSHRRPLPDRTNVVITRNESYELPAGVERFSSIQEAVDAHKGEEIVSFGGEGVFKEMIEYADALEITHVEDTVDACDAYFPEIDLNVWKEVWREDHDGFSFVRYERIKSS</sequence>
<keyword evidence="9" id="KW-0808">Transferase</keyword>
<evidence type="ECO:0000256" key="4">
    <source>
        <dbReference type="ARBA" id="ARBA00022563"/>
    </source>
</evidence>
<organism evidence="9 10">
    <name type="scientific">Candidatus Magasanikbacteria bacterium CG_4_9_14_0_2_um_filter_42_11</name>
    <dbReference type="NCBI Taxonomy" id="1974643"/>
    <lineage>
        <taxon>Bacteria</taxon>
        <taxon>Candidatus Magasanikiibacteriota</taxon>
    </lineage>
</organism>
<evidence type="ECO:0000313" key="10">
    <source>
        <dbReference type="Proteomes" id="UP000231456"/>
    </source>
</evidence>
<dbReference type="GO" id="GO:0050661">
    <property type="term" value="F:NADP binding"/>
    <property type="evidence" value="ECO:0007669"/>
    <property type="project" value="InterPro"/>
</dbReference>
<dbReference type="GO" id="GO:0016301">
    <property type="term" value="F:kinase activity"/>
    <property type="evidence" value="ECO:0007669"/>
    <property type="project" value="UniProtKB-KW"/>
</dbReference>
<dbReference type="PIRSF" id="PIRSF000194">
    <property type="entry name" value="DHFR"/>
    <property type="match status" value="1"/>
</dbReference>
<evidence type="ECO:0000256" key="7">
    <source>
        <dbReference type="PIRNR" id="PIRNR000194"/>
    </source>
</evidence>
<dbReference type="SUPFAM" id="SSF53597">
    <property type="entry name" value="Dihydrofolate reductase-like"/>
    <property type="match status" value="1"/>
</dbReference>
<feature type="domain" description="DHFR" evidence="8">
    <location>
        <begin position="1"/>
        <end position="160"/>
    </location>
</feature>
<evidence type="ECO:0000313" key="9">
    <source>
        <dbReference type="EMBL" id="PJC52504.1"/>
    </source>
</evidence>
<evidence type="ECO:0000256" key="5">
    <source>
        <dbReference type="ARBA" id="ARBA00022857"/>
    </source>
</evidence>
<dbReference type="UniPathway" id="UPA00077">
    <property type="reaction ID" value="UER00158"/>
</dbReference>
<comment type="caution">
    <text evidence="9">The sequence shown here is derived from an EMBL/GenBank/DDBJ whole genome shotgun (WGS) entry which is preliminary data.</text>
</comment>
<keyword evidence="6 7" id="KW-0560">Oxidoreductase</keyword>
<evidence type="ECO:0000256" key="3">
    <source>
        <dbReference type="ARBA" id="ARBA00012856"/>
    </source>
</evidence>